<feature type="signal peptide" evidence="1">
    <location>
        <begin position="1"/>
        <end position="20"/>
    </location>
</feature>
<name>A0A157QKH5_9BORD</name>
<organism evidence="2 3">
    <name type="scientific">Bordetella ansorpii</name>
    <dbReference type="NCBI Taxonomy" id="288768"/>
    <lineage>
        <taxon>Bacteria</taxon>
        <taxon>Pseudomonadati</taxon>
        <taxon>Pseudomonadota</taxon>
        <taxon>Betaproteobacteria</taxon>
        <taxon>Burkholderiales</taxon>
        <taxon>Alcaligenaceae</taxon>
        <taxon>Bordetella</taxon>
    </lineage>
</organism>
<dbReference type="RefSeq" id="WP_066416641.1">
    <property type="nucleotide sequence ID" value="NZ_FKBS01000025.1"/>
</dbReference>
<protein>
    <submittedName>
        <fullName evidence="2">Conjugal transfer protein TrbM</fullName>
    </submittedName>
</protein>
<dbReference type="OrthoDB" id="9784009at2"/>
<dbReference type="InterPro" id="IPR009989">
    <property type="entry name" value="TrbM"/>
</dbReference>
<evidence type="ECO:0000313" key="2">
    <source>
        <dbReference type="EMBL" id="SAI46445.1"/>
    </source>
</evidence>
<keyword evidence="1" id="KW-0732">Signal</keyword>
<evidence type="ECO:0000256" key="1">
    <source>
        <dbReference type="SAM" id="SignalP"/>
    </source>
</evidence>
<dbReference type="AlphaFoldDB" id="A0A157QKH5"/>
<dbReference type="Pfam" id="PF07424">
    <property type="entry name" value="TrbM"/>
    <property type="match status" value="1"/>
</dbReference>
<reference evidence="2 3" key="1">
    <citation type="submission" date="2016-03" db="EMBL/GenBank/DDBJ databases">
        <authorList>
            <consortium name="Pathogen Informatics"/>
        </authorList>
    </citation>
    <scope>NUCLEOTIDE SEQUENCE [LARGE SCALE GENOMIC DNA]</scope>
    <source>
        <strain evidence="2 3">NCTC13364</strain>
    </source>
</reference>
<dbReference type="EMBL" id="FKBS01000025">
    <property type="protein sequence ID" value="SAI46445.1"/>
    <property type="molecule type" value="Genomic_DNA"/>
</dbReference>
<evidence type="ECO:0000313" key="3">
    <source>
        <dbReference type="Proteomes" id="UP000077037"/>
    </source>
</evidence>
<proteinExistence type="predicted"/>
<accession>A0A157QKH5</accession>
<dbReference type="Proteomes" id="UP000077037">
    <property type="component" value="Unassembled WGS sequence"/>
</dbReference>
<gene>
    <name evidence="2" type="primary">trbM</name>
    <name evidence="2" type="ORF">SAMEA1982600_03688</name>
</gene>
<feature type="chain" id="PRO_5007615265" evidence="1">
    <location>
        <begin position="21"/>
        <end position="193"/>
    </location>
</feature>
<sequence>MRISYTGAAIAALATTFAHFQAIPQDIPTLTGTTRLACEALLCLSSGTRPSECSPSLSHFFGIKHRKFSDTLDARRAFLAQCPTVRDDPEMSSLARALVNGAGRCDAVSLNAALGYTADTGHRYVTDQMPGYCRTMYSTPYTADLAASAPVYIGTPQEGGYWVERTDYESELRKYQEQLERRKQEMGSGNGGS</sequence>